<gene>
    <name evidence="1" type="ORF">JYK00_03035</name>
</gene>
<name>A0ABX7S9F3_9BACT</name>
<dbReference type="RefSeq" id="WP_207567227.1">
    <property type="nucleotide sequence ID" value="NZ_CP071446.1"/>
</dbReference>
<accession>A0ABX7S9F3</accession>
<organism evidence="1 2">
    <name type="scientific">Thermosipho ferrireducens</name>
    <dbReference type="NCBI Taxonomy" id="2571116"/>
    <lineage>
        <taxon>Bacteria</taxon>
        <taxon>Thermotogati</taxon>
        <taxon>Thermotogota</taxon>
        <taxon>Thermotogae</taxon>
        <taxon>Thermotogales</taxon>
        <taxon>Fervidobacteriaceae</taxon>
        <taxon>Thermosipho</taxon>
    </lineage>
</organism>
<keyword evidence="2" id="KW-1185">Reference proteome</keyword>
<proteinExistence type="predicted"/>
<dbReference type="Proteomes" id="UP000671862">
    <property type="component" value="Chromosome"/>
</dbReference>
<evidence type="ECO:0000313" key="2">
    <source>
        <dbReference type="Proteomes" id="UP000671862"/>
    </source>
</evidence>
<reference evidence="1 2" key="1">
    <citation type="submission" date="2021-03" db="EMBL/GenBank/DDBJ databases">
        <title>Thermosipho ferrireducens sp.nov., an anaerobic thermophilic iron-reducing bacterium isolated from a deep-sea hydrothermal sulfide deposits.</title>
        <authorList>
            <person name="Zeng X."/>
            <person name="Chen Y."/>
            <person name="Shao Z."/>
        </authorList>
    </citation>
    <scope>NUCLEOTIDE SEQUENCE [LARGE SCALE GENOMIC DNA]</scope>
    <source>
        <strain evidence="1 2">JL129W03</strain>
    </source>
</reference>
<protein>
    <submittedName>
        <fullName evidence="1">Uncharacterized protein</fullName>
    </submittedName>
</protein>
<evidence type="ECO:0000313" key="1">
    <source>
        <dbReference type="EMBL" id="QTA38510.1"/>
    </source>
</evidence>
<sequence>MSNHRKRLKASDVFRESKHVFGKKVSFEEAFPEIEDIVISVEESGRKINKWNYKHTYTKQNFPGEYIDCSNPLCYNGGFSIGKILRDMVKEKLTELETLELCQGYEGSPKGKKYYKKCLNQFKIRVSIKYKKTAK</sequence>
<dbReference type="EMBL" id="CP071446">
    <property type="protein sequence ID" value="QTA38510.1"/>
    <property type="molecule type" value="Genomic_DNA"/>
</dbReference>